<name>A0ABX8TQ55_9CAUL</name>
<accession>A0ABX8TQ55</accession>
<feature type="transmembrane region" description="Helical" evidence="1">
    <location>
        <begin position="16"/>
        <end position="35"/>
    </location>
</feature>
<gene>
    <name evidence="2" type="ORF">KWG56_11530</name>
</gene>
<evidence type="ECO:0000313" key="2">
    <source>
        <dbReference type="EMBL" id="QYC12255.1"/>
    </source>
</evidence>
<evidence type="ECO:0008006" key="4">
    <source>
        <dbReference type="Google" id="ProtNLM"/>
    </source>
</evidence>
<evidence type="ECO:0000313" key="3">
    <source>
        <dbReference type="Proteomes" id="UP000824334"/>
    </source>
</evidence>
<keyword evidence="1" id="KW-0812">Transmembrane</keyword>
<evidence type="ECO:0000256" key="1">
    <source>
        <dbReference type="SAM" id="Phobius"/>
    </source>
</evidence>
<dbReference type="EMBL" id="CP080034">
    <property type="protein sequence ID" value="QYC12255.1"/>
    <property type="molecule type" value="Genomic_DNA"/>
</dbReference>
<organism evidence="2 3">
    <name type="scientific">Brevundimonas nasdae</name>
    <dbReference type="NCBI Taxonomy" id="172043"/>
    <lineage>
        <taxon>Bacteria</taxon>
        <taxon>Pseudomonadati</taxon>
        <taxon>Pseudomonadota</taxon>
        <taxon>Alphaproteobacteria</taxon>
        <taxon>Caulobacterales</taxon>
        <taxon>Caulobacteraceae</taxon>
        <taxon>Brevundimonas</taxon>
    </lineage>
</organism>
<sequence length="60" mass="6775">MILSPEEVRARKRRNLWIALGLVAFIVLVFTTTVLRLQQNQADERALLESQANGAARVVK</sequence>
<reference evidence="2 3" key="1">
    <citation type="submission" date="2021-07" db="EMBL/GenBank/DDBJ databases">
        <title>Isolation and characterization of bacteria from a gold mining with a capacity of golden bioaccumulation.</title>
        <authorList>
            <person name="Yang X.J."/>
        </authorList>
    </citation>
    <scope>NUCLEOTIDE SEQUENCE [LARGE SCALE GENOMIC DNA]</scope>
    <source>
        <strain evidence="2 3">Au29</strain>
    </source>
</reference>
<dbReference type="Proteomes" id="UP000824334">
    <property type="component" value="Chromosome"/>
</dbReference>
<keyword evidence="3" id="KW-1185">Reference proteome</keyword>
<keyword evidence="1" id="KW-0472">Membrane</keyword>
<protein>
    <recommendedName>
        <fullName evidence="4">Fimbrial protein</fullName>
    </recommendedName>
</protein>
<keyword evidence="1" id="KW-1133">Transmembrane helix</keyword>
<proteinExistence type="predicted"/>